<dbReference type="RefSeq" id="WP_124144545.1">
    <property type="nucleotide sequence ID" value="NZ_CAWOKI010000025.1"/>
</dbReference>
<evidence type="ECO:0000259" key="1">
    <source>
        <dbReference type="PROSITE" id="PS50104"/>
    </source>
</evidence>
<dbReference type="AlphaFoldDB" id="A0A3N6NT93"/>
<protein>
    <submittedName>
        <fullName evidence="2">TIR domain-containing protein</fullName>
    </submittedName>
</protein>
<accession>A0A3N6NT93</accession>
<sequence>MEKKSKRDRGRILTTSGLKKLNEAIEEWKQQYNLRATLAEIEAESGVGSDTISKIRQGRVGADLSKIQQLFASFGLTLDEADHRSGKQSQTSSETEPIGELLPLLNNEEIVSHNSSQVFISYCSQDPDRELARQFETALNAAGHQVFMAADRIRLGENWFRRINEELRRCDYLLLFLPPQSVQSELLTYQVQLARELQFSRPNRKPVILPIRVGFSLSTPLNHDLRGYLYRIQQREWRSPEDSVVILREVLTLLATPPENIASEVEEQQETLPAEEISSIASTNSAPLPSAEPEIPGGQIDVASTFYIERPPIEERCYQAILQPSGLIRIKAPRQMGKTSLMARILHHATQEGYRTVPLSFQLVDKEVFSNLDKFLKWFCAYVGRELRLPNQLDDYWDDIFGSKVNCKDYFEKYLLAQIDNPLVLGLDEIDRVFQYPDIAEDFLGLLRAWHEESKRRVIWKKLRLLVVHSTEVYIPMNINQSPFNVGLPIDLPEFNPQQVRDLASRHNLNWSESEVDKLMTIVGGHPYLVRVALYHISKQDLTLEDLPENVTAETGIYSDHLRRHLWNLEEYPELAEAMKNAISENYNGQLTGMLGFKLDSLGLVKWQSNKCYPRCELYRQYFQAHLLSEK</sequence>
<dbReference type="InterPro" id="IPR035897">
    <property type="entry name" value="Toll_tir_struct_dom_sf"/>
</dbReference>
<dbReference type="Gene3D" id="3.40.50.300">
    <property type="entry name" value="P-loop containing nucleotide triphosphate hydrolases"/>
    <property type="match status" value="1"/>
</dbReference>
<dbReference type="GO" id="GO:0007165">
    <property type="term" value="P:signal transduction"/>
    <property type="evidence" value="ECO:0007669"/>
    <property type="project" value="InterPro"/>
</dbReference>
<dbReference type="PROSITE" id="PS50104">
    <property type="entry name" value="TIR"/>
    <property type="match status" value="1"/>
</dbReference>
<name>A0A3N6NT93_9CYAN</name>
<dbReference type="Proteomes" id="UP000269154">
    <property type="component" value="Unassembled WGS sequence"/>
</dbReference>
<dbReference type="SMART" id="SM00255">
    <property type="entry name" value="TIR"/>
    <property type="match status" value="1"/>
</dbReference>
<dbReference type="OrthoDB" id="502668at2"/>
<evidence type="ECO:0000313" key="2">
    <source>
        <dbReference type="EMBL" id="RQH49093.1"/>
    </source>
</evidence>
<feature type="domain" description="TIR" evidence="1">
    <location>
        <begin position="114"/>
        <end position="254"/>
    </location>
</feature>
<dbReference type="SUPFAM" id="SSF52200">
    <property type="entry name" value="Toll/Interleukin receptor TIR domain"/>
    <property type="match status" value="1"/>
</dbReference>
<dbReference type="EMBL" id="RCBY01000027">
    <property type="protein sequence ID" value="RQH49093.1"/>
    <property type="molecule type" value="Genomic_DNA"/>
</dbReference>
<reference evidence="2 3" key="1">
    <citation type="journal article" date="2018" name="ACS Chem. Biol.">
        <title>Ketoreductase domain dysfunction expands chemodiversity: malyngamide biosynthesis in the cyanobacterium Okeania hirsuta.</title>
        <authorList>
            <person name="Moss N.A."/>
            <person name="Leao T."/>
            <person name="Rankin M."/>
            <person name="McCullough T.M."/>
            <person name="Qu P."/>
            <person name="Korobeynikov A."/>
            <person name="Smith J.L."/>
            <person name="Gerwick L."/>
            <person name="Gerwick W.H."/>
        </authorList>
    </citation>
    <scope>NUCLEOTIDE SEQUENCE [LARGE SCALE GENOMIC DNA]</scope>
    <source>
        <strain evidence="2 3">PAB10Feb10-1</strain>
    </source>
</reference>
<dbReference type="InterPro" id="IPR027417">
    <property type="entry name" value="P-loop_NTPase"/>
</dbReference>
<dbReference type="InterPro" id="IPR000157">
    <property type="entry name" value="TIR_dom"/>
</dbReference>
<gene>
    <name evidence="2" type="ORF">D5R40_07290</name>
</gene>
<dbReference type="Pfam" id="PF13676">
    <property type="entry name" value="TIR_2"/>
    <property type="match status" value="1"/>
</dbReference>
<dbReference type="Pfam" id="PF14516">
    <property type="entry name" value="AAA_35"/>
    <property type="match status" value="1"/>
</dbReference>
<comment type="caution">
    <text evidence="2">The sequence shown here is derived from an EMBL/GenBank/DDBJ whole genome shotgun (WGS) entry which is preliminary data.</text>
</comment>
<dbReference type="SUPFAM" id="SSF52540">
    <property type="entry name" value="P-loop containing nucleoside triphosphate hydrolases"/>
    <property type="match status" value="1"/>
</dbReference>
<organism evidence="2 3">
    <name type="scientific">Okeania hirsuta</name>
    <dbReference type="NCBI Taxonomy" id="1458930"/>
    <lineage>
        <taxon>Bacteria</taxon>
        <taxon>Bacillati</taxon>
        <taxon>Cyanobacteriota</taxon>
        <taxon>Cyanophyceae</taxon>
        <taxon>Oscillatoriophycideae</taxon>
        <taxon>Oscillatoriales</taxon>
        <taxon>Microcoleaceae</taxon>
        <taxon>Okeania</taxon>
    </lineage>
</organism>
<keyword evidence="3" id="KW-1185">Reference proteome</keyword>
<dbReference type="Gene3D" id="3.40.50.10140">
    <property type="entry name" value="Toll/interleukin-1 receptor homology (TIR) domain"/>
    <property type="match status" value="1"/>
</dbReference>
<evidence type="ECO:0000313" key="3">
    <source>
        <dbReference type="Proteomes" id="UP000269154"/>
    </source>
</evidence>
<proteinExistence type="predicted"/>